<dbReference type="InterPro" id="IPR040225">
    <property type="entry name" value="GIL1-like"/>
</dbReference>
<dbReference type="AlphaFoldDB" id="A0AAD8GNI8"/>
<comment type="caution">
    <text evidence="4">The sequence shown here is derived from an EMBL/GenBank/DDBJ whole genome shotgun (WGS) entry which is preliminary data.</text>
</comment>
<name>A0AAD8GNI8_9APIA</name>
<keyword evidence="1" id="KW-0175">Coiled coil</keyword>
<evidence type="ECO:0000313" key="5">
    <source>
        <dbReference type="Proteomes" id="UP001237642"/>
    </source>
</evidence>
<sequence length="438" mass="50278">MDSSEKPTSTRSKFSKTFHKVITLKSATKNLSSNGFCLSISHDKSKNGHEFTKDESRSRNRAALEAFISKLFATISTIKASYAELQMAQFPCYNIDGIQSADKDIVDELRKLSELKHRFLNKDINSSPPHVTILLTEIQEQQSLMKMYQITIKRMEGQLEAKETEISSLRKDVQETILINKSLEKTLNSSGCFSVLDNINISSCSNPKDFILVLHYALKSVRNFVKILVTQMENSNWDIDSAVHAIHPNIEFSNRTHKCFVFESFVCQEMFKDFDTPAFSLLNDQYFPYYVDQFRKLKSANAVHFLNQYPNSLFGKFTRSKYLRIIHPKMEASFYGNLNQRKLVNSWGCPETTFFAAFGEMARRIWILHCLAFSFDQEVSVFQVGKNCRFSEMYMESVTSEVFMDRDSEVTVAFTVVPGFKIGNMVVQSQVYLAPASY</sequence>
<dbReference type="Pfam" id="PF24994">
    <property type="entry name" value="GIL1_IRKI_C"/>
    <property type="match status" value="1"/>
</dbReference>
<dbReference type="InterPro" id="IPR056813">
    <property type="entry name" value="GIL1_IRKI_C"/>
</dbReference>
<dbReference type="GO" id="GO:0009639">
    <property type="term" value="P:response to red or far red light"/>
    <property type="evidence" value="ECO:0007669"/>
    <property type="project" value="InterPro"/>
</dbReference>
<feature type="domain" description="DUF641" evidence="2">
    <location>
        <begin position="60"/>
        <end position="185"/>
    </location>
</feature>
<dbReference type="Pfam" id="PF04859">
    <property type="entry name" value="DUF641"/>
    <property type="match status" value="1"/>
</dbReference>
<protein>
    <submittedName>
        <fullName evidence="4">DUF641 domain-containing protein</fullName>
    </submittedName>
</protein>
<dbReference type="EMBL" id="JAUIZM010000046">
    <property type="protein sequence ID" value="KAK1351325.1"/>
    <property type="molecule type" value="Genomic_DNA"/>
</dbReference>
<reference evidence="4" key="2">
    <citation type="submission" date="2023-05" db="EMBL/GenBank/DDBJ databases">
        <authorList>
            <person name="Schelkunov M.I."/>
        </authorList>
    </citation>
    <scope>NUCLEOTIDE SEQUENCE</scope>
    <source>
        <strain evidence="4">Hsosn_3</strain>
        <tissue evidence="4">Leaf</tissue>
    </source>
</reference>
<reference evidence="4" key="1">
    <citation type="submission" date="2023-02" db="EMBL/GenBank/DDBJ databases">
        <title>Genome of toxic invasive species Heracleum sosnowskyi carries increased number of genes despite the absence of recent whole-genome duplications.</title>
        <authorList>
            <person name="Schelkunov M."/>
            <person name="Shtratnikova V."/>
            <person name="Makarenko M."/>
            <person name="Klepikova A."/>
            <person name="Omelchenko D."/>
            <person name="Novikova G."/>
            <person name="Obukhova E."/>
            <person name="Bogdanov V."/>
            <person name="Penin A."/>
            <person name="Logacheva M."/>
        </authorList>
    </citation>
    <scope>NUCLEOTIDE SEQUENCE</scope>
    <source>
        <strain evidence="4">Hsosn_3</strain>
        <tissue evidence="4">Leaf</tissue>
    </source>
</reference>
<evidence type="ECO:0000256" key="1">
    <source>
        <dbReference type="SAM" id="Coils"/>
    </source>
</evidence>
<feature type="coiled-coil region" evidence="1">
    <location>
        <begin position="98"/>
        <end position="172"/>
    </location>
</feature>
<evidence type="ECO:0000259" key="2">
    <source>
        <dbReference type="Pfam" id="PF04859"/>
    </source>
</evidence>
<dbReference type="GO" id="GO:0009959">
    <property type="term" value="P:negative gravitropism"/>
    <property type="evidence" value="ECO:0007669"/>
    <property type="project" value="InterPro"/>
</dbReference>
<keyword evidence="5" id="KW-1185">Reference proteome</keyword>
<dbReference type="PANTHER" id="PTHR31161">
    <property type="entry name" value="PROTEIN GRAVITROPIC IN THE LIGHT 1"/>
    <property type="match status" value="1"/>
</dbReference>
<dbReference type="Proteomes" id="UP001237642">
    <property type="component" value="Unassembled WGS sequence"/>
</dbReference>
<evidence type="ECO:0000313" key="4">
    <source>
        <dbReference type="EMBL" id="KAK1351325.1"/>
    </source>
</evidence>
<feature type="domain" description="GIL1/IRKI C-terminal" evidence="3">
    <location>
        <begin position="381"/>
        <end position="432"/>
    </location>
</feature>
<dbReference type="InterPro" id="IPR006943">
    <property type="entry name" value="DUF641_pln"/>
</dbReference>
<accession>A0AAD8GNI8</accession>
<gene>
    <name evidence="4" type="ORF">POM88_054457</name>
</gene>
<organism evidence="4 5">
    <name type="scientific">Heracleum sosnowskyi</name>
    <dbReference type="NCBI Taxonomy" id="360622"/>
    <lineage>
        <taxon>Eukaryota</taxon>
        <taxon>Viridiplantae</taxon>
        <taxon>Streptophyta</taxon>
        <taxon>Embryophyta</taxon>
        <taxon>Tracheophyta</taxon>
        <taxon>Spermatophyta</taxon>
        <taxon>Magnoliopsida</taxon>
        <taxon>eudicotyledons</taxon>
        <taxon>Gunneridae</taxon>
        <taxon>Pentapetalae</taxon>
        <taxon>asterids</taxon>
        <taxon>campanulids</taxon>
        <taxon>Apiales</taxon>
        <taxon>Apiaceae</taxon>
        <taxon>Apioideae</taxon>
        <taxon>apioid superclade</taxon>
        <taxon>Tordylieae</taxon>
        <taxon>Tordyliinae</taxon>
        <taxon>Heracleum</taxon>
    </lineage>
</organism>
<proteinExistence type="predicted"/>
<evidence type="ECO:0000259" key="3">
    <source>
        <dbReference type="Pfam" id="PF24994"/>
    </source>
</evidence>